<protein>
    <submittedName>
        <fullName evidence="1">Uncharacterized protein</fullName>
    </submittedName>
</protein>
<gene>
    <name evidence="1" type="ORF">D8771_07245</name>
</gene>
<organism evidence="1 2">
    <name type="scientific">Streptomyces albus</name>
    <dbReference type="NCBI Taxonomy" id="1888"/>
    <lineage>
        <taxon>Bacteria</taxon>
        <taxon>Bacillati</taxon>
        <taxon>Actinomycetota</taxon>
        <taxon>Actinomycetes</taxon>
        <taxon>Kitasatosporales</taxon>
        <taxon>Streptomycetaceae</taxon>
        <taxon>Streptomyces</taxon>
    </lineage>
</organism>
<evidence type="ECO:0000313" key="1">
    <source>
        <dbReference type="EMBL" id="TGG86186.1"/>
    </source>
</evidence>
<dbReference type="AlphaFoldDB" id="A0A6C1C8T1"/>
<sequence length="477" mass="51960">MRVGLVCGDGVPASGLLTIFRNVVGLGVDLQLLDLPVAADLGYSWRPDKPAFFPHGPREPESSALLEPTRQAPPVPGDPGQAAAEWTAIRMSVADSAALPAVERARLHERIDRLARHYRHHFSQWMRRNGIDWTIAVNMTLSDAVPVTKALHAAARDHYRERRAGGVLFWDHDLFGSCAVYDEGVRMYPDRPNEFTPVPHAGPGVRWAVVSEALADEAATYPVPERPRVVPNILPRVPTEPLEPKHEQFLRDLDLDPRRPILLNPVRVFRVKGVELALELLSAARSASAERGLPSPYLLVFGSLAEDPSYAEEVRSTARRLGLLPDVRFLDGVPLCSVQNAHGSWRLDEIDLLRTAAASGGGVVFTPNTDDVETVGLGPALAAVADLPCASTSYAAFTPVYGEDFFVVPVDPDPAGMARSGAELVEAMQSRRAGERRMADLLRRNRAIADRRFPTGPWATLLTEMAKSAGEPPAPPG</sequence>
<proteinExistence type="predicted"/>
<accession>A0A6C1C8T1</accession>
<dbReference type="GeneID" id="75179851"/>
<comment type="caution">
    <text evidence="1">The sequence shown here is derived from an EMBL/GenBank/DDBJ whole genome shotgun (WGS) entry which is preliminary data.</text>
</comment>
<dbReference type="RefSeq" id="WP_016471334.1">
    <property type="nucleotide sequence ID" value="NZ_BNEJ01000025.1"/>
</dbReference>
<evidence type="ECO:0000313" key="2">
    <source>
        <dbReference type="Proteomes" id="UP000298111"/>
    </source>
</evidence>
<reference evidence="1 2" key="1">
    <citation type="submission" date="2018-10" db="EMBL/GenBank/DDBJ databases">
        <title>Isolation of pseudouridimycin from Streptomyces albus DSM 40763.</title>
        <authorList>
            <person name="Rosenqvist P."/>
            <person name="Metsae-Ketelae M."/>
            <person name="Virta P."/>
        </authorList>
    </citation>
    <scope>NUCLEOTIDE SEQUENCE [LARGE SCALE GENOMIC DNA]</scope>
    <source>
        <strain evidence="1 2">DSM 40763</strain>
    </source>
</reference>
<dbReference type="EMBL" id="RCIY01000040">
    <property type="protein sequence ID" value="TGG86186.1"/>
    <property type="molecule type" value="Genomic_DNA"/>
</dbReference>
<dbReference type="Gene3D" id="3.40.50.2000">
    <property type="entry name" value="Glycogen Phosphorylase B"/>
    <property type="match status" value="1"/>
</dbReference>
<name>A0A6C1C8T1_9ACTN</name>
<dbReference type="Proteomes" id="UP000298111">
    <property type="component" value="Unassembled WGS sequence"/>
</dbReference>
<dbReference type="SUPFAM" id="SSF53756">
    <property type="entry name" value="UDP-Glycosyltransferase/glycogen phosphorylase"/>
    <property type="match status" value="1"/>
</dbReference>